<dbReference type="Proteomes" id="UP000504606">
    <property type="component" value="Unplaced"/>
</dbReference>
<dbReference type="Gene3D" id="3.80.10.10">
    <property type="entry name" value="Ribonuclease Inhibitor"/>
    <property type="match status" value="1"/>
</dbReference>
<name>A0A6J1SHD2_FRAOC</name>
<dbReference type="Gene3D" id="1.20.1280.50">
    <property type="match status" value="1"/>
</dbReference>
<dbReference type="AlphaFoldDB" id="A0A6J1SHD2"/>
<keyword evidence="2" id="KW-1185">Reference proteome</keyword>
<evidence type="ECO:0000313" key="3">
    <source>
        <dbReference type="RefSeq" id="XP_026280113.1"/>
    </source>
</evidence>
<dbReference type="Pfam" id="PF12937">
    <property type="entry name" value="F-box-like"/>
    <property type="match status" value="1"/>
</dbReference>
<dbReference type="GeneID" id="113207675"/>
<gene>
    <name evidence="3" type="primary">LOC113207675</name>
</gene>
<feature type="domain" description="F-box" evidence="1">
    <location>
        <begin position="7"/>
        <end position="53"/>
    </location>
</feature>
<protein>
    <submittedName>
        <fullName evidence="3">Uncharacterized protein LOC113207675</fullName>
    </submittedName>
</protein>
<dbReference type="InterPro" id="IPR036047">
    <property type="entry name" value="F-box-like_dom_sf"/>
</dbReference>
<accession>A0A6J1SHD2</accession>
<dbReference type="OrthoDB" id="3211970at2759"/>
<dbReference type="KEGG" id="foc:113207675"/>
<evidence type="ECO:0000259" key="1">
    <source>
        <dbReference type="PROSITE" id="PS50181"/>
    </source>
</evidence>
<dbReference type="RefSeq" id="XP_026280113.1">
    <property type="nucleotide sequence ID" value="XM_026424328.2"/>
</dbReference>
<dbReference type="SMART" id="SM00256">
    <property type="entry name" value="FBOX"/>
    <property type="match status" value="1"/>
</dbReference>
<dbReference type="SUPFAM" id="SSF81383">
    <property type="entry name" value="F-box domain"/>
    <property type="match status" value="1"/>
</dbReference>
<dbReference type="SUPFAM" id="SSF52047">
    <property type="entry name" value="RNI-like"/>
    <property type="match status" value="1"/>
</dbReference>
<dbReference type="InterPro" id="IPR001810">
    <property type="entry name" value="F-box_dom"/>
</dbReference>
<evidence type="ECO:0000313" key="2">
    <source>
        <dbReference type="Proteomes" id="UP000504606"/>
    </source>
</evidence>
<dbReference type="InterPro" id="IPR032675">
    <property type="entry name" value="LRR_dom_sf"/>
</dbReference>
<sequence>METQSSNLSIEQLPDDVLLGIMWHLDLEDIFTCRLVCKKLGALALHPDVWRHRGLHLPYPDDNFVWACPVLRLAPCLEWLVVELPTEGCQLAYTMTRCAVSFLNLDVRRGGSMHAAAMIRNQEALGRLRNLEISMPRSASAVLLGAVALASGLEKLTVTALPSRATSIMLSVLQHRAASTPSLKCFNVDITAKAESFVHFVLASHAATLEDVNLNVCSHLSDVSCSYSDGTVPLLAGIANLQKLECPLLPGLGALAASESLTTLIINVCESPERRAVVGAWQLLRRSKQLRDVTLHFSVPLDSGLADVGGEPLVRALVSSGPSRLESLTMSTSDRFDSPEKCLWLLEPVLGMLPLLPALRSLHVVDASDELLSRITPDTAPALERLVLEPYSREHVCAHGWLHRDAVKKLFAGFPSLRLIVPSVPKNCPGDYCNACALGCDCDLREWFIEDCFVGILCCTLMQRIK</sequence>
<proteinExistence type="predicted"/>
<dbReference type="PROSITE" id="PS50181">
    <property type="entry name" value="FBOX"/>
    <property type="match status" value="1"/>
</dbReference>
<reference evidence="3" key="1">
    <citation type="submission" date="2025-08" db="UniProtKB">
        <authorList>
            <consortium name="RefSeq"/>
        </authorList>
    </citation>
    <scope>IDENTIFICATION</scope>
    <source>
        <tissue evidence="3">Whole organism</tissue>
    </source>
</reference>
<organism evidence="2 3">
    <name type="scientific">Frankliniella occidentalis</name>
    <name type="common">Western flower thrips</name>
    <name type="synonym">Euthrips occidentalis</name>
    <dbReference type="NCBI Taxonomy" id="133901"/>
    <lineage>
        <taxon>Eukaryota</taxon>
        <taxon>Metazoa</taxon>
        <taxon>Ecdysozoa</taxon>
        <taxon>Arthropoda</taxon>
        <taxon>Hexapoda</taxon>
        <taxon>Insecta</taxon>
        <taxon>Pterygota</taxon>
        <taxon>Neoptera</taxon>
        <taxon>Paraneoptera</taxon>
        <taxon>Thysanoptera</taxon>
        <taxon>Terebrantia</taxon>
        <taxon>Thripoidea</taxon>
        <taxon>Thripidae</taxon>
        <taxon>Frankliniella</taxon>
    </lineage>
</organism>